<dbReference type="KEGG" id="tbk:HF295_00525"/>
<dbReference type="GO" id="GO:0016740">
    <property type="term" value="F:transferase activity"/>
    <property type="evidence" value="ECO:0007669"/>
    <property type="project" value="UniProtKB-KW"/>
</dbReference>
<evidence type="ECO:0000259" key="1">
    <source>
        <dbReference type="Pfam" id="PF01636"/>
    </source>
</evidence>
<dbReference type="SUPFAM" id="SSF56112">
    <property type="entry name" value="Protein kinase-like (PK-like)"/>
    <property type="match status" value="1"/>
</dbReference>
<dbReference type="InterPro" id="IPR002575">
    <property type="entry name" value="Aminoglycoside_PTrfase"/>
</dbReference>
<dbReference type="PANTHER" id="PTHR41283:SF1">
    <property type="entry name" value="AMINOGLYCOSIDE PHOSPHOTRANSFERASE DOMAIN-CONTAINING PROTEIN"/>
    <property type="match status" value="1"/>
</dbReference>
<dbReference type="AlphaFoldDB" id="A0A7L6N1W7"/>
<gene>
    <name evidence="2" type="ORF">HF295_00525</name>
</gene>
<dbReference type="Pfam" id="PF01636">
    <property type="entry name" value="APH"/>
    <property type="match status" value="1"/>
</dbReference>
<evidence type="ECO:0000313" key="2">
    <source>
        <dbReference type="EMBL" id="QLY39422.1"/>
    </source>
</evidence>
<organism evidence="2 3">
    <name type="scientific">Hujiaoplasma nucleasis</name>
    <dbReference type="NCBI Taxonomy" id="2725268"/>
    <lineage>
        <taxon>Bacteria</taxon>
        <taxon>Bacillati</taxon>
        <taxon>Mycoplasmatota</taxon>
        <taxon>Mollicutes</taxon>
        <taxon>Candidatus Izemoplasmatales</taxon>
        <taxon>Hujiaoplasmataceae</taxon>
        <taxon>Hujiaoplasma</taxon>
    </lineage>
</organism>
<dbReference type="PANTHER" id="PTHR41283">
    <property type="entry name" value="AMINOGLYCOSIDE PHOSPHOTRANSFERASE"/>
    <property type="match status" value="1"/>
</dbReference>
<name>A0A7L6N1W7_9MOLU</name>
<dbReference type="Gene3D" id="3.90.1200.10">
    <property type="match status" value="1"/>
</dbReference>
<sequence>MTIYDFINLTGLKDFISIKMIELGWSSDEKYRLTSKNGKHYLLRLSNIKYYDLKEKEFEVIKLFSKLGFLMSMPIAFGKTKDFLQCYMILTYIEGNTLEDILPSFSTAIQYNLGIKAGHILKKIHSMDVPKSYKQDKNIKEKKLKQLHLYENSNNRMPYDEDVISFIKANIHLIGRNTHSFLHGDFHPGNLILTDDMNLGVIDFNRWDVEDPYEEFYKVTYFSANNSPYFAKGQIDGYFDHQVPLEFWKTLAEYSAHATLYSIKWAEPYGEKDVNNMKEYYNKMMFHYDGFKSDIPKWYVELSRENILT</sequence>
<reference evidence="2 3" key="1">
    <citation type="submission" date="2020-04" db="EMBL/GenBank/DDBJ databases">
        <authorList>
            <person name="Zheng R.K."/>
            <person name="Sun C.M."/>
        </authorList>
    </citation>
    <scope>NUCLEOTIDE SEQUENCE [LARGE SCALE GENOMIC DNA]</scope>
    <source>
        <strain evidence="3">zrk29</strain>
    </source>
</reference>
<keyword evidence="3" id="KW-1185">Reference proteome</keyword>
<accession>A0A7L6N1W7</accession>
<dbReference type="RefSeq" id="WP_312031889.1">
    <property type="nucleotide sequence ID" value="NZ_CP051151.1"/>
</dbReference>
<proteinExistence type="predicted"/>
<protein>
    <submittedName>
        <fullName evidence="2">Phosphotransferase</fullName>
    </submittedName>
</protein>
<dbReference type="Proteomes" id="UP000512167">
    <property type="component" value="Chromosome"/>
</dbReference>
<dbReference type="EMBL" id="CP051151">
    <property type="protein sequence ID" value="QLY39422.1"/>
    <property type="molecule type" value="Genomic_DNA"/>
</dbReference>
<dbReference type="InterPro" id="IPR011009">
    <property type="entry name" value="Kinase-like_dom_sf"/>
</dbReference>
<feature type="domain" description="Aminoglycoside phosphotransferase" evidence="1">
    <location>
        <begin position="18"/>
        <end position="241"/>
    </location>
</feature>
<evidence type="ECO:0000313" key="3">
    <source>
        <dbReference type="Proteomes" id="UP000512167"/>
    </source>
</evidence>
<keyword evidence="2" id="KW-0808">Transferase</keyword>